<evidence type="ECO:0008006" key="5">
    <source>
        <dbReference type="Google" id="ProtNLM"/>
    </source>
</evidence>
<evidence type="ECO:0000313" key="3">
    <source>
        <dbReference type="EMBL" id="RTQ50095.1"/>
    </source>
</evidence>
<sequence>MKKIMMLLAAVALTSLTASAQDTPSQTKAGRAVDATAQGVERGAEKTGSAVKRGAKKTGHVVKRGAQKTGHAVKKGAKKVGNKAEDVVD</sequence>
<keyword evidence="4" id="KW-1185">Reference proteome</keyword>
<protein>
    <recommendedName>
        <fullName evidence="5">CsbD family protein</fullName>
    </recommendedName>
</protein>
<dbReference type="OrthoDB" id="886576at2"/>
<dbReference type="AlphaFoldDB" id="A0A3S0HNN7"/>
<keyword evidence="2" id="KW-0732">Signal</keyword>
<feature type="chain" id="PRO_5018724719" description="CsbD family protein" evidence="2">
    <location>
        <begin position="21"/>
        <end position="89"/>
    </location>
</feature>
<dbReference type="Proteomes" id="UP000282184">
    <property type="component" value="Unassembled WGS sequence"/>
</dbReference>
<evidence type="ECO:0000256" key="2">
    <source>
        <dbReference type="SAM" id="SignalP"/>
    </source>
</evidence>
<feature type="compositionally biased region" description="Basic residues" evidence="1">
    <location>
        <begin position="53"/>
        <end position="81"/>
    </location>
</feature>
<organism evidence="3 4">
    <name type="scientific">Hymenobacter gummosus</name>
    <dbReference type="NCBI Taxonomy" id="1776032"/>
    <lineage>
        <taxon>Bacteria</taxon>
        <taxon>Pseudomonadati</taxon>
        <taxon>Bacteroidota</taxon>
        <taxon>Cytophagia</taxon>
        <taxon>Cytophagales</taxon>
        <taxon>Hymenobacteraceae</taxon>
        <taxon>Hymenobacter</taxon>
    </lineage>
</organism>
<reference evidence="3 4" key="1">
    <citation type="submission" date="2018-12" db="EMBL/GenBank/DDBJ databases">
        <title>Hymenobacter gummosus sp. nov., isolated from a spring.</title>
        <authorList>
            <person name="Nie L."/>
        </authorList>
    </citation>
    <scope>NUCLEOTIDE SEQUENCE [LARGE SCALE GENOMIC DNA]</scope>
    <source>
        <strain evidence="3 4">KCTC 52166</strain>
    </source>
</reference>
<comment type="caution">
    <text evidence="3">The sequence shown here is derived from an EMBL/GenBank/DDBJ whole genome shotgun (WGS) entry which is preliminary data.</text>
</comment>
<dbReference type="EMBL" id="RXOF01000005">
    <property type="protein sequence ID" value="RTQ50095.1"/>
    <property type="molecule type" value="Genomic_DNA"/>
</dbReference>
<dbReference type="RefSeq" id="WP_126693145.1">
    <property type="nucleotide sequence ID" value="NZ_RXOF01000005.1"/>
</dbReference>
<evidence type="ECO:0000313" key="4">
    <source>
        <dbReference type="Proteomes" id="UP000282184"/>
    </source>
</evidence>
<accession>A0A3S0HNN7</accession>
<feature type="region of interest" description="Disordered" evidence="1">
    <location>
        <begin position="19"/>
        <end position="89"/>
    </location>
</feature>
<evidence type="ECO:0000256" key="1">
    <source>
        <dbReference type="SAM" id="MobiDB-lite"/>
    </source>
</evidence>
<dbReference type="Gene3D" id="1.10.287.700">
    <property type="entry name" value="Helix hairpin bin"/>
    <property type="match status" value="1"/>
</dbReference>
<feature type="signal peptide" evidence="2">
    <location>
        <begin position="1"/>
        <end position="20"/>
    </location>
</feature>
<proteinExistence type="predicted"/>
<gene>
    <name evidence="3" type="ORF">EJV47_10680</name>
</gene>
<name>A0A3S0HNN7_9BACT</name>